<dbReference type="InterPro" id="IPR011009">
    <property type="entry name" value="Kinase-like_dom_sf"/>
</dbReference>
<dbReference type="SUPFAM" id="SSF56112">
    <property type="entry name" value="Protein kinase-like (PK-like)"/>
    <property type="match status" value="1"/>
</dbReference>
<name>A0A8H5B9S9_9AGAR</name>
<dbReference type="InterPro" id="IPR051130">
    <property type="entry name" value="Mito_struct-func_regulator"/>
</dbReference>
<dbReference type="OrthoDB" id="427480at2759"/>
<comment type="similarity">
    <text evidence="1">Belongs to the protein kinase superfamily. ADCK protein kinase family.</text>
</comment>
<dbReference type="EMBL" id="JAACJJ010000029">
    <property type="protein sequence ID" value="KAF5319173.1"/>
    <property type="molecule type" value="Genomic_DNA"/>
</dbReference>
<proteinExistence type="inferred from homology"/>
<dbReference type="AlphaFoldDB" id="A0A8H5B9S9"/>
<feature type="domain" description="ABC1 atypical kinase-like" evidence="2">
    <location>
        <begin position="136"/>
        <end position="311"/>
    </location>
</feature>
<organism evidence="3 4">
    <name type="scientific">Psilocybe cf. subviscida</name>
    <dbReference type="NCBI Taxonomy" id="2480587"/>
    <lineage>
        <taxon>Eukaryota</taxon>
        <taxon>Fungi</taxon>
        <taxon>Dikarya</taxon>
        <taxon>Basidiomycota</taxon>
        <taxon>Agaricomycotina</taxon>
        <taxon>Agaricomycetes</taxon>
        <taxon>Agaricomycetidae</taxon>
        <taxon>Agaricales</taxon>
        <taxon>Agaricineae</taxon>
        <taxon>Strophariaceae</taxon>
        <taxon>Psilocybe</taxon>
    </lineage>
</organism>
<sequence length="642" mass="73380">MLNPRLRPLGRLASRNTFSTTTEHRNAPSRLIRYARRSGYLALGLGAAYTVDRNYNASSIYRNLRTLHTCLMITVDYKINFTPEKSEQIPELHERVAERMYNLFTQNGGLYIKIGQAIGANAAVLPQAMQAKFASLFDDAPQIPYSDVHRVFVKELGRPPSGPDGVFEIFEEKAVASASIAQVHKAKLWPRIGPDGQPEKKERWVAVKVQKPDVSKQMEWDLGAYRAVMWMFENWAFDLPVYFVVDFISDHLRQELDFVREANNARQTAEFVASEPLLRDKVYIPEVYHEYTTQKVMVAEWIDGVRLSDKAGIFRLMGERLPTPSSTTPDYTSAMSLVAESPNAAPSSSVSSLVIPAKPLKGGVKSIMQTMVELFSAQMFQWGWVHCDPHPGNILVRPRPSDPSQAQLVLLDHGLYVRVEEKFKREWVGLWRAMLAGDYQAVEEVTAKWGFGLPELMASFTLMRPTLLKKNRRQISGEGENTEQGPRRKMTQYEMSVKMKQKLKEFLSDTDRMPKVLIFLTRNMRMVQGNNQAFGSPVNRIKITGHWASRALTRSTDLSLAARLHEWLHHVVFKLVMLQLDLMFWKNRLEYWIRDFRVRHGLYLWGSSKGAGPGFEEELEKNMRMFAKDNLGIEVPSDAFDG</sequence>
<feature type="domain" description="ABC1 atypical kinase-like" evidence="2">
    <location>
        <begin position="364"/>
        <end position="445"/>
    </location>
</feature>
<dbReference type="PANTHER" id="PTHR43173:SF37">
    <property type="entry name" value="ABC1 FAMILY PROTEIN C10F6.14C"/>
    <property type="match status" value="1"/>
</dbReference>
<dbReference type="CDD" id="cd13969">
    <property type="entry name" value="ADCK1-like"/>
    <property type="match status" value="1"/>
</dbReference>
<dbReference type="Proteomes" id="UP000567179">
    <property type="component" value="Unassembled WGS sequence"/>
</dbReference>
<evidence type="ECO:0000313" key="3">
    <source>
        <dbReference type="EMBL" id="KAF5319173.1"/>
    </source>
</evidence>
<evidence type="ECO:0000259" key="2">
    <source>
        <dbReference type="Pfam" id="PF03109"/>
    </source>
</evidence>
<evidence type="ECO:0000256" key="1">
    <source>
        <dbReference type="ARBA" id="ARBA00009670"/>
    </source>
</evidence>
<dbReference type="InterPro" id="IPR045307">
    <property type="entry name" value="ADCK1_dom"/>
</dbReference>
<keyword evidence="4" id="KW-1185">Reference proteome</keyword>
<comment type="caution">
    <text evidence="3">The sequence shown here is derived from an EMBL/GenBank/DDBJ whole genome shotgun (WGS) entry which is preliminary data.</text>
</comment>
<dbReference type="InterPro" id="IPR004147">
    <property type="entry name" value="ABC1_dom"/>
</dbReference>
<dbReference type="Pfam" id="PF03109">
    <property type="entry name" value="ABC1"/>
    <property type="match status" value="2"/>
</dbReference>
<evidence type="ECO:0000313" key="4">
    <source>
        <dbReference type="Proteomes" id="UP000567179"/>
    </source>
</evidence>
<reference evidence="3 4" key="1">
    <citation type="journal article" date="2020" name="ISME J.">
        <title>Uncovering the hidden diversity of litter-decomposition mechanisms in mushroom-forming fungi.</title>
        <authorList>
            <person name="Floudas D."/>
            <person name="Bentzer J."/>
            <person name="Ahren D."/>
            <person name="Johansson T."/>
            <person name="Persson P."/>
            <person name="Tunlid A."/>
        </authorList>
    </citation>
    <scope>NUCLEOTIDE SEQUENCE [LARGE SCALE GENOMIC DNA]</scope>
    <source>
        <strain evidence="3 4">CBS 101986</strain>
    </source>
</reference>
<accession>A0A8H5B9S9</accession>
<gene>
    <name evidence="3" type="ORF">D9619_008833</name>
</gene>
<dbReference type="PANTHER" id="PTHR43173">
    <property type="entry name" value="ABC1 FAMILY PROTEIN"/>
    <property type="match status" value="1"/>
</dbReference>
<protein>
    <recommendedName>
        <fullName evidence="2">ABC1 atypical kinase-like domain-containing protein</fullName>
    </recommendedName>
</protein>